<name>A0A2T0U680_9ACTN</name>
<evidence type="ECO:0000256" key="1">
    <source>
        <dbReference type="SAM" id="SignalP"/>
    </source>
</evidence>
<dbReference type="AlphaFoldDB" id="A0A2T0U680"/>
<gene>
    <name evidence="2" type="ORF">B0I28_1187</name>
</gene>
<evidence type="ECO:0000313" key="3">
    <source>
        <dbReference type="Proteomes" id="UP000238176"/>
    </source>
</evidence>
<sequence length="158" mass="17522">MRTICNRLGRTSRRAAILIAAVAVTMLALPSAAMAEDNYFNWCTRADTSCQTGVEVGLVEGECMTAPAAYHKTQVCIKYDGDYVYVYDGQADGYAAMAEIGNDNGSINSRLCRNNKGYGTWVRCNFDWAEAGEHRAWGGYKISTMEMPTEFLWAWNGK</sequence>
<evidence type="ECO:0008006" key="4">
    <source>
        <dbReference type="Google" id="ProtNLM"/>
    </source>
</evidence>
<reference evidence="2 3" key="1">
    <citation type="submission" date="2018-03" db="EMBL/GenBank/DDBJ databases">
        <title>Genomic Encyclopedia of Type Strains, Phase III (KMG-III): the genomes of soil and plant-associated and newly described type strains.</title>
        <authorList>
            <person name="Whitman W."/>
        </authorList>
    </citation>
    <scope>NUCLEOTIDE SEQUENCE [LARGE SCALE GENOMIC DNA]</scope>
    <source>
        <strain evidence="2 3">CGMCC 4.7067</strain>
    </source>
</reference>
<dbReference type="OrthoDB" id="4247493at2"/>
<feature type="chain" id="PRO_5015412370" description="Peptidase inhibitor family I36" evidence="1">
    <location>
        <begin position="36"/>
        <end position="158"/>
    </location>
</feature>
<organism evidence="2 3">
    <name type="scientific">Glycomyces artemisiae</name>
    <dbReference type="NCBI Taxonomy" id="1076443"/>
    <lineage>
        <taxon>Bacteria</taxon>
        <taxon>Bacillati</taxon>
        <taxon>Actinomycetota</taxon>
        <taxon>Actinomycetes</taxon>
        <taxon>Glycomycetales</taxon>
        <taxon>Glycomycetaceae</taxon>
        <taxon>Glycomyces</taxon>
    </lineage>
</organism>
<dbReference type="Proteomes" id="UP000238176">
    <property type="component" value="Unassembled WGS sequence"/>
</dbReference>
<dbReference type="RefSeq" id="WP_146148263.1">
    <property type="nucleotide sequence ID" value="NZ_PVTJ01000018.1"/>
</dbReference>
<keyword evidence="3" id="KW-1185">Reference proteome</keyword>
<protein>
    <recommendedName>
        <fullName evidence="4">Peptidase inhibitor family I36</fullName>
    </recommendedName>
</protein>
<keyword evidence="1" id="KW-0732">Signal</keyword>
<comment type="caution">
    <text evidence="2">The sequence shown here is derived from an EMBL/GenBank/DDBJ whole genome shotgun (WGS) entry which is preliminary data.</text>
</comment>
<evidence type="ECO:0000313" key="2">
    <source>
        <dbReference type="EMBL" id="PRY53435.1"/>
    </source>
</evidence>
<feature type="signal peptide" evidence="1">
    <location>
        <begin position="1"/>
        <end position="35"/>
    </location>
</feature>
<accession>A0A2T0U680</accession>
<dbReference type="EMBL" id="PVTJ01000018">
    <property type="protein sequence ID" value="PRY53435.1"/>
    <property type="molecule type" value="Genomic_DNA"/>
</dbReference>
<proteinExistence type="predicted"/>